<dbReference type="InterPro" id="IPR011330">
    <property type="entry name" value="Glyco_hydro/deAcase_b/a-brl"/>
</dbReference>
<comment type="caution">
    <text evidence="3">The sequence shown here is derived from an EMBL/GenBank/DDBJ whole genome shotgun (WGS) entry which is preliminary data.</text>
</comment>
<dbReference type="GO" id="GO:0005975">
    <property type="term" value="P:carbohydrate metabolic process"/>
    <property type="evidence" value="ECO:0007669"/>
    <property type="project" value="InterPro"/>
</dbReference>
<proteinExistence type="predicted"/>
<keyword evidence="1" id="KW-1133">Transmembrane helix</keyword>
<keyword evidence="1" id="KW-0472">Membrane</keyword>
<gene>
    <name evidence="3" type="ORF">KJ970_09010</name>
</gene>
<evidence type="ECO:0000313" key="3">
    <source>
        <dbReference type="EMBL" id="MBU2691056.1"/>
    </source>
</evidence>
<sequence>MPSPLGTRRVTRPRITRSQVLLAGLLMAFLAVIATIGLLRIYPPGPMQPSLKPAESPAASEIENLEIVILSTEANHSYFKSFGGDETIILQPWQDLFRKLGIRNRLIPSLDDWQGEVLLLPHAFCLSDQECLQIEQGIEDGEGVIFAGAAGVRNPNGSWRGWDRMKSLLGCTEIREFELQETSFIYISPDGPIGTRSLSGYRIALDKRPSQWGITGLPSAAVWSNWMREPNPYSSKPFSAAAVGVKGAGRIAWVGFDPDLPTAQADNIKTSLTFLREMILWCSGTPVSEPDLWPGGKKMALLVVTDTEHEFANARHIDTVLTFYGIRGGFMCLSDLAKKYPDIVESLAERHDIGSHSDDHQRFDGQPFKQQIERLHRSSKDLSRIIGRPILGFRPPQEGFDQATIKAMAQTGFQYLLGSGNIASAMPEILPAPTAENPNAFVITIPRAQRDDYQLLEKEDGTEIGVLKKLRFDFEKTRCFNGIDYVSLHTQVMGKTENIEDLEQFLASIPLEELWISGPDGLAKWWIQRHGVKTSIRRGNDEFALFIENGASDVVEGLCVWVCLPGNPDHLQVEGEIKNLQGPDPRGAYRIDCGTIQSREMRIIRLKSGSGDWASMTELP</sequence>
<evidence type="ECO:0000256" key="1">
    <source>
        <dbReference type="SAM" id="Phobius"/>
    </source>
</evidence>
<keyword evidence="1" id="KW-0812">Transmembrane</keyword>
<dbReference type="Pfam" id="PF01522">
    <property type="entry name" value="Polysacc_deac_1"/>
    <property type="match status" value="1"/>
</dbReference>
<dbReference type="Proteomes" id="UP000777784">
    <property type="component" value="Unassembled WGS sequence"/>
</dbReference>
<dbReference type="EMBL" id="JAHJDP010000042">
    <property type="protein sequence ID" value="MBU2691056.1"/>
    <property type="molecule type" value="Genomic_DNA"/>
</dbReference>
<organism evidence="3 4">
    <name type="scientific">Eiseniibacteriota bacterium</name>
    <dbReference type="NCBI Taxonomy" id="2212470"/>
    <lineage>
        <taxon>Bacteria</taxon>
        <taxon>Candidatus Eiseniibacteriota</taxon>
    </lineage>
</organism>
<dbReference type="Gene3D" id="3.20.20.370">
    <property type="entry name" value="Glycoside hydrolase/deacetylase"/>
    <property type="match status" value="1"/>
</dbReference>
<feature type="domain" description="NodB homology" evidence="2">
    <location>
        <begin position="312"/>
        <end position="415"/>
    </location>
</feature>
<evidence type="ECO:0000313" key="4">
    <source>
        <dbReference type="Proteomes" id="UP000777784"/>
    </source>
</evidence>
<dbReference type="SUPFAM" id="SSF88713">
    <property type="entry name" value="Glycoside hydrolase/deacetylase"/>
    <property type="match status" value="1"/>
</dbReference>
<reference evidence="3" key="1">
    <citation type="submission" date="2021-05" db="EMBL/GenBank/DDBJ databases">
        <title>Energy efficiency and biological interactions define the core microbiome of deep oligotrophic groundwater.</title>
        <authorList>
            <person name="Mehrshad M."/>
            <person name="Lopez-Fernandez M."/>
            <person name="Bell E."/>
            <person name="Bernier-Latmani R."/>
            <person name="Bertilsson S."/>
            <person name="Dopson M."/>
        </authorList>
    </citation>
    <scope>NUCLEOTIDE SEQUENCE</scope>
    <source>
        <strain evidence="3">Modern_marine.mb.64</strain>
    </source>
</reference>
<dbReference type="Gene3D" id="3.40.50.880">
    <property type="match status" value="1"/>
</dbReference>
<feature type="transmembrane region" description="Helical" evidence="1">
    <location>
        <begin position="20"/>
        <end position="42"/>
    </location>
</feature>
<evidence type="ECO:0000259" key="2">
    <source>
        <dbReference type="Pfam" id="PF01522"/>
    </source>
</evidence>
<dbReference type="InterPro" id="IPR029062">
    <property type="entry name" value="Class_I_gatase-like"/>
</dbReference>
<dbReference type="GO" id="GO:0016810">
    <property type="term" value="F:hydrolase activity, acting on carbon-nitrogen (but not peptide) bonds"/>
    <property type="evidence" value="ECO:0007669"/>
    <property type="project" value="InterPro"/>
</dbReference>
<accession>A0A948RV22</accession>
<name>A0A948RV22_UNCEI</name>
<protein>
    <submittedName>
        <fullName evidence="3">Polysaccharide deacetylase family protein</fullName>
    </submittedName>
</protein>
<dbReference type="InterPro" id="IPR002509">
    <property type="entry name" value="NODB_dom"/>
</dbReference>
<dbReference type="AlphaFoldDB" id="A0A948RV22"/>